<feature type="compositionally biased region" description="Polar residues" evidence="1">
    <location>
        <begin position="96"/>
        <end position="109"/>
    </location>
</feature>
<evidence type="ECO:0000313" key="2">
    <source>
        <dbReference type="EMBL" id="KAK3274313.1"/>
    </source>
</evidence>
<organism evidence="2 3">
    <name type="scientific">Cymbomonas tetramitiformis</name>
    <dbReference type="NCBI Taxonomy" id="36881"/>
    <lineage>
        <taxon>Eukaryota</taxon>
        <taxon>Viridiplantae</taxon>
        <taxon>Chlorophyta</taxon>
        <taxon>Pyramimonadophyceae</taxon>
        <taxon>Pyramimonadales</taxon>
        <taxon>Pyramimonadaceae</taxon>
        <taxon>Cymbomonas</taxon>
    </lineage>
</organism>
<protein>
    <submittedName>
        <fullName evidence="2">Uncharacterized protein</fullName>
    </submittedName>
</protein>
<proteinExistence type="predicted"/>
<accession>A0AAE0GAK3</accession>
<evidence type="ECO:0000313" key="3">
    <source>
        <dbReference type="Proteomes" id="UP001190700"/>
    </source>
</evidence>
<feature type="region of interest" description="Disordered" evidence="1">
    <location>
        <begin position="1"/>
        <end position="113"/>
    </location>
</feature>
<evidence type="ECO:0000256" key="1">
    <source>
        <dbReference type="SAM" id="MobiDB-lite"/>
    </source>
</evidence>
<comment type="caution">
    <text evidence="2">The sequence shown here is derived from an EMBL/GenBank/DDBJ whole genome shotgun (WGS) entry which is preliminary data.</text>
</comment>
<reference evidence="2 3" key="1">
    <citation type="journal article" date="2015" name="Genome Biol. Evol.">
        <title>Comparative Genomics of a Bacterivorous Green Alga Reveals Evolutionary Causalities and Consequences of Phago-Mixotrophic Mode of Nutrition.</title>
        <authorList>
            <person name="Burns J.A."/>
            <person name="Paasch A."/>
            <person name="Narechania A."/>
            <person name="Kim E."/>
        </authorList>
    </citation>
    <scope>NUCLEOTIDE SEQUENCE [LARGE SCALE GENOMIC DNA]</scope>
    <source>
        <strain evidence="2 3">PLY_AMNH</strain>
    </source>
</reference>
<gene>
    <name evidence="2" type="ORF">CYMTET_17501</name>
</gene>
<keyword evidence="3" id="KW-1185">Reference proteome</keyword>
<name>A0AAE0GAK3_9CHLO</name>
<sequence length="136" mass="13978">MARFHLEDMSASGPDASDADAPAQQMNPGSNASEEREREENVSVPLEATEDLGLMEATAPVSTEHADAGATSPTDVFPKEVEASEDNEADSHSCQDDSGTASSAESALGSQDYVRMAGYEGGAGAAAHEGDDEEAA</sequence>
<dbReference type="Proteomes" id="UP001190700">
    <property type="component" value="Unassembled WGS sequence"/>
</dbReference>
<dbReference type="AlphaFoldDB" id="A0AAE0GAK3"/>
<dbReference type="EMBL" id="LGRX02007796">
    <property type="protein sequence ID" value="KAK3274313.1"/>
    <property type="molecule type" value="Genomic_DNA"/>
</dbReference>
<feature type="compositionally biased region" description="Low complexity" evidence="1">
    <location>
        <begin position="10"/>
        <end position="23"/>
    </location>
</feature>